<name>A0A5N8VV68_9ACTN</name>
<accession>A0A5N8VV68</accession>
<dbReference type="Proteomes" id="UP000325849">
    <property type="component" value="Unassembled WGS sequence"/>
</dbReference>
<comment type="caution">
    <text evidence="2">The sequence shown here is derived from an EMBL/GenBank/DDBJ whole genome shotgun (WGS) entry which is preliminary data.</text>
</comment>
<evidence type="ECO:0000313" key="2">
    <source>
        <dbReference type="EMBL" id="MPY37815.1"/>
    </source>
</evidence>
<gene>
    <name evidence="2" type="ORF">FNH09_43385</name>
</gene>
<evidence type="ECO:0000256" key="1">
    <source>
        <dbReference type="SAM" id="MobiDB-lite"/>
    </source>
</evidence>
<dbReference type="AlphaFoldDB" id="A0A5N8VV68"/>
<dbReference type="RefSeq" id="WP_152895371.1">
    <property type="nucleotide sequence ID" value="NZ_VJZD01000368.1"/>
</dbReference>
<reference evidence="2 3" key="1">
    <citation type="submission" date="2019-07" db="EMBL/GenBank/DDBJ databases">
        <title>New species of Amycolatopsis and Streptomyces.</title>
        <authorList>
            <person name="Duangmal K."/>
            <person name="Teo W.F.A."/>
            <person name="Lipun K."/>
        </authorList>
    </citation>
    <scope>NUCLEOTIDE SEQUENCE [LARGE SCALE GENOMIC DNA]</scope>
    <source>
        <strain evidence="2 3">NBRC 109810</strain>
    </source>
</reference>
<dbReference type="EMBL" id="VJZD01000368">
    <property type="protein sequence ID" value="MPY37815.1"/>
    <property type="molecule type" value="Genomic_DNA"/>
</dbReference>
<protein>
    <submittedName>
        <fullName evidence="2">Uncharacterized protein</fullName>
    </submittedName>
</protein>
<keyword evidence="3" id="KW-1185">Reference proteome</keyword>
<dbReference type="OrthoDB" id="4332724at2"/>
<proteinExistence type="predicted"/>
<feature type="region of interest" description="Disordered" evidence="1">
    <location>
        <begin position="66"/>
        <end position="85"/>
    </location>
</feature>
<organism evidence="2 3">
    <name type="scientific">Streptomyces adustus</name>
    <dbReference type="NCBI Taxonomy" id="1609272"/>
    <lineage>
        <taxon>Bacteria</taxon>
        <taxon>Bacillati</taxon>
        <taxon>Actinomycetota</taxon>
        <taxon>Actinomycetes</taxon>
        <taxon>Kitasatosporales</taxon>
        <taxon>Streptomycetaceae</taxon>
        <taxon>Streptomyces</taxon>
    </lineage>
</organism>
<sequence length="85" mass="9307">MPVRYDSEEKVGHLLKWAAGWGDDSPGESLWSYSLRLGGSHALLNGWLKNPRILAALTQEERSMLSEARRRSSGVRRAALTAAGG</sequence>
<evidence type="ECO:0000313" key="3">
    <source>
        <dbReference type="Proteomes" id="UP000325849"/>
    </source>
</evidence>